<gene>
    <name evidence="2" type="ORF">G3M99_18150</name>
</gene>
<dbReference type="Gene3D" id="3.30.420.10">
    <property type="entry name" value="Ribonuclease H-like superfamily/Ribonuclease H"/>
    <property type="match status" value="1"/>
</dbReference>
<evidence type="ECO:0000313" key="2">
    <source>
        <dbReference type="EMBL" id="NEU06679.1"/>
    </source>
</evidence>
<dbReference type="Pfam" id="PF13358">
    <property type="entry name" value="DDE_3"/>
    <property type="match status" value="1"/>
</dbReference>
<accession>A0A6M0H7R2</accession>
<comment type="caution">
    <text evidence="2">The sequence shown here is derived from an EMBL/GenBank/DDBJ whole genome shotgun (WGS) entry which is preliminary data.</text>
</comment>
<evidence type="ECO:0000313" key="3">
    <source>
        <dbReference type="Proteomes" id="UP000481872"/>
    </source>
</evidence>
<dbReference type="AlphaFoldDB" id="A0A6M0H7R2"/>
<dbReference type="RefSeq" id="WP_199870974.1">
    <property type="nucleotide sequence ID" value="NZ_JAAGPU010000090.1"/>
</dbReference>
<keyword evidence="3" id="KW-1185">Reference proteome</keyword>
<feature type="domain" description="Tc1-like transposase DDE" evidence="1">
    <location>
        <begin position="30"/>
        <end position="146"/>
    </location>
</feature>
<feature type="non-terminal residue" evidence="2">
    <location>
        <position position="146"/>
    </location>
</feature>
<name>A0A6M0H7R2_9CLOT</name>
<dbReference type="Proteomes" id="UP000481872">
    <property type="component" value="Unassembled WGS sequence"/>
</dbReference>
<dbReference type="InterPro" id="IPR036397">
    <property type="entry name" value="RNaseH_sf"/>
</dbReference>
<dbReference type="GO" id="GO:0003676">
    <property type="term" value="F:nucleic acid binding"/>
    <property type="evidence" value="ECO:0007669"/>
    <property type="project" value="InterPro"/>
</dbReference>
<organism evidence="2 3">
    <name type="scientific">Clostridium senegalense</name>
    <dbReference type="NCBI Taxonomy" id="1465809"/>
    <lineage>
        <taxon>Bacteria</taxon>
        <taxon>Bacillati</taxon>
        <taxon>Bacillota</taxon>
        <taxon>Clostridia</taxon>
        <taxon>Eubacteriales</taxon>
        <taxon>Clostridiaceae</taxon>
        <taxon>Clostridium</taxon>
    </lineage>
</organism>
<dbReference type="InterPro" id="IPR038717">
    <property type="entry name" value="Tc1-like_DDE_dom"/>
</dbReference>
<reference evidence="2 3" key="1">
    <citation type="submission" date="2020-02" db="EMBL/GenBank/DDBJ databases">
        <title>Genome assembly of a novel Clostridium senegalense strain.</title>
        <authorList>
            <person name="Gupta T.B."/>
            <person name="Jauregui R."/>
            <person name="Maclean P."/>
            <person name="Nawarathana A."/>
            <person name="Brightwell G."/>
        </authorList>
    </citation>
    <scope>NUCLEOTIDE SEQUENCE [LARGE SCALE GENOMIC DNA]</scope>
    <source>
        <strain evidence="2 3">AGRFS4</strain>
    </source>
</reference>
<evidence type="ECO:0000259" key="1">
    <source>
        <dbReference type="Pfam" id="PF13358"/>
    </source>
</evidence>
<protein>
    <submittedName>
        <fullName evidence="2">IS630 family transposase</fullName>
    </submittedName>
</protein>
<dbReference type="EMBL" id="JAAGPU010000090">
    <property type="protein sequence ID" value="NEU06679.1"/>
    <property type="molecule type" value="Genomic_DNA"/>
</dbReference>
<proteinExistence type="predicted"/>
<sequence>MIRPNKKPLKKIRNQLSILESSSDVTVYALDETSVSVNYYSWSTVGHPPILEKNGSHKGLRLVGSTSILNNMHTVVDIYSSQDSITSESIQSHMLHLMRINPGKKVIIFLDNAKTHNSIAMQKFYFDNRDRLEPIFLPKYSPKMNP</sequence>